<evidence type="ECO:0000313" key="6">
    <source>
        <dbReference type="EMBL" id="CAB4817742.1"/>
    </source>
</evidence>
<name>A0A6J6Z7V0_9ZZZZ</name>
<keyword evidence="2" id="KW-1277">Toxin-antitoxin system</keyword>
<reference evidence="6" key="1">
    <citation type="submission" date="2020-05" db="EMBL/GenBank/DDBJ databases">
        <authorList>
            <person name="Chiriac C."/>
            <person name="Salcher M."/>
            <person name="Ghai R."/>
            <person name="Kavagutti S V."/>
        </authorList>
    </citation>
    <scope>NUCLEOTIDE SEQUENCE</scope>
</reference>
<evidence type="ECO:0000256" key="2">
    <source>
        <dbReference type="ARBA" id="ARBA00022649"/>
    </source>
</evidence>
<protein>
    <submittedName>
        <fullName evidence="6">Unannotated protein</fullName>
    </submittedName>
</protein>
<evidence type="ECO:0000256" key="4">
    <source>
        <dbReference type="ARBA" id="ARBA00023125"/>
    </source>
</evidence>
<evidence type="ECO:0000256" key="5">
    <source>
        <dbReference type="ARBA" id="ARBA00023163"/>
    </source>
</evidence>
<dbReference type="SUPFAM" id="SSF47598">
    <property type="entry name" value="Ribbon-helix-helix"/>
    <property type="match status" value="1"/>
</dbReference>
<dbReference type="GO" id="GO:0006355">
    <property type="term" value="P:regulation of DNA-templated transcription"/>
    <property type="evidence" value="ECO:0007669"/>
    <property type="project" value="InterPro"/>
</dbReference>
<dbReference type="InterPro" id="IPR014795">
    <property type="entry name" value="TacA_1-like"/>
</dbReference>
<dbReference type="PANTHER" id="PTHR35401">
    <property type="entry name" value="COPG FAMILY HELIX-TURN-HELIX PROTEIN-RELATED-RELATED"/>
    <property type="match status" value="1"/>
</dbReference>
<dbReference type="AlphaFoldDB" id="A0A6J6Z7V0"/>
<dbReference type="Pfam" id="PF08681">
    <property type="entry name" value="TacA1"/>
    <property type="match status" value="1"/>
</dbReference>
<organism evidence="6">
    <name type="scientific">freshwater metagenome</name>
    <dbReference type="NCBI Taxonomy" id="449393"/>
    <lineage>
        <taxon>unclassified sequences</taxon>
        <taxon>metagenomes</taxon>
        <taxon>ecological metagenomes</taxon>
    </lineage>
</organism>
<accession>A0A6J6Z7V0</accession>
<dbReference type="EMBL" id="CAFAAY010000066">
    <property type="protein sequence ID" value="CAB4817742.1"/>
    <property type="molecule type" value="Genomic_DNA"/>
</dbReference>
<evidence type="ECO:0000256" key="1">
    <source>
        <dbReference type="ARBA" id="ARBA00022491"/>
    </source>
</evidence>
<keyword evidence="4" id="KW-0238">DNA-binding</keyword>
<dbReference type="InterPro" id="IPR010985">
    <property type="entry name" value="Ribbon_hlx_hlx"/>
</dbReference>
<keyword evidence="3" id="KW-0805">Transcription regulation</keyword>
<sequence>MALIDEKRPPSGQAASFVLTLSPSYISRNLTMPIPTVTAARSARLGLRATLKQETVLRRAAVVAHKSLTDFILDAAYQAAEQTLLDQRLFMVSGSQYQALLKMLDRPESDNPGLADLFSRRPVWVNK</sequence>
<keyword evidence="1" id="KW-0678">Repressor</keyword>
<keyword evidence="5" id="KW-0804">Transcription</keyword>
<dbReference type="Gene3D" id="1.20.5.780">
    <property type="entry name" value="Single helix bin"/>
    <property type="match status" value="1"/>
</dbReference>
<evidence type="ECO:0000256" key="3">
    <source>
        <dbReference type="ARBA" id="ARBA00023015"/>
    </source>
</evidence>
<proteinExistence type="predicted"/>
<gene>
    <name evidence="6" type="ORF">UFOPK3124_00864</name>
</gene>
<dbReference type="GO" id="GO:0003677">
    <property type="term" value="F:DNA binding"/>
    <property type="evidence" value="ECO:0007669"/>
    <property type="project" value="UniProtKB-KW"/>
</dbReference>
<dbReference type="PANTHER" id="PTHR35401:SF1">
    <property type="entry name" value="CYTOPLASMIC PROTEIN"/>
    <property type="match status" value="1"/>
</dbReference>